<dbReference type="PROSITE" id="PS50002">
    <property type="entry name" value="SH3"/>
    <property type="match status" value="1"/>
</dbReference>
<dbReference type="InterPro" id="IPR035552">
    <property type="entry name" value="Mti1_SH3"/>
</dbReference>
<dbReference type="Pfam" id="PF00018">
    <property type="entry name" value="SH3_1"/>
    <property type="match status" value="1"/>
</dbReference>
<feature type="compositionally biased region" description="Polar residues" evidence="3">
    <location>
        <begin position="681"/>
        <end position="698"/>
    </location>
</feature>
<dbReference type="InterPro" id="IPR001452">
    <property type="entry name" value="SH3_domain"/>
</dbReference>
<dbReference type="Proteomes" id="UP000286134">
    <property type="component" value="Unassembled WGS sequence"/>
</dbReference>
<feature type="compositionally biased region" description="Polar residues" evidence="3">
    <location>
        <begin position="601"/>
        <end position="611"/>
    </location>
</feature>
<feature type="region of interest" description="Disordered" evidence="3">
    <location>
        <begin position="746"/>
        <end position="880"/>
    </location>
</feature>
<dbReference type="PANTHER" id="PTHR46026:SF1">
    <property type="entry name" value="RHO-TYPE GUANINE NUCLEOTIDE EXCHANGE FACTOR, ISOFORM F"/>
    <property type="match status" value="1"/>
</dbReference>
<keyword evidence="1 2" id="KW-0728">SH3 domain</keyword>
<feature type="region of interest" description="Disordered" evidence="3">
    <location>
        <begin position="519"/>
        <end position="725"/>
    </location>
</feature>
<feature type="compositionally biased region" description="Acidic residues" evidence="3">
    <location>
        <begin position="419"/>
        <end position="438"/>
    </location>
</feature>
<feature type="compositionally biased region" description="Polar residues" evidence="3">
    <location>
        <begin position="126"/>
        <end position="138"/>
    </location>
</feature>
<evidence type="ECO:0000313" key="5">
    <source>
        <dbReference type="EMBL" id="RKF63791.1"/>
    </source>
</evidence>
<dbReference type="CDD" id="cd11887">
    <property type="entry name" value="SH3_Bbc1"/>
    <property type="match status" value="1"/>
</dbReference>
<organism evidence="5 6">
    <name type="scientific">Erysiphe neolycopersici</name>
    <dbReference type="NCBI Taxonomy" id="212602"/>
    <lineage>
        <taxon>Eukaryota</taxon>
        <taxon>Fungi</taxon>
        <taxon>Dikarya</taxon>
        <taxon>Ascomycota</taxon>
        <taxon>Pezizomycotina</taxon>
        <taxon>Leotiomycetes</taxon>
        <taxon>Erysiphales</taxon>
        <taxon>Erysiphaceae</taxon>
        <taxon>Erysiphe</taxon>
    </lineage>
</organism>
<feature type="region of interest" description="Disordered" evidence="3">
    <location>
        <begin position="475"/>
        <end position="502"/>
    </location>
</feature>
<feature type="region of interest" description="Disordered" evidence="3">
    <location>
        <begin position="229"/>
        <end position="254"/>
    </location>
</feature>
<evidence type="ECO:0000256" key="1">
    <source>
        <dbReference type="ARBA" id="ARBA00022443"/>
    </source>
</evidence>
<reference evidence="5 6" key="1">
    <citation type="journal article" date="2018" name="BMC Genomics">
        <title>Comparative genome analyses reveal sequence features reflecting distinct modes of host-adaptation between dicot and monocot powdery mildew.</title>
        <authorList>
            <person name="Wu Y."/>
            <person name="Ma X."/>
            <person name="Pan Z."/>
            <person name="Kale S.D."/>
            <person name="Song Y."/>
            <person name="King H."/>
            <person name="Zhang Q."/>
            <person name="Presley C."/>
            <person name="Deng X."/>
            <person name="Wei C.I."/>
            <person name="Xiao S."/>
        </authorList>
    </citation>
    <scope>NUCLEOTIDE SEQUENCE [LARGE SCALE GENOMIC DNA]</scope>
    <source>
        <strain evidence="5">UMSG2</strain>
    </source>
</reference>
<feature type="compositionally biased region" description="Polar residues" evidence="3">
    <location>
        <begin position="751"/>
        <end position="765"/>
    </location>
</feature>
<feature type="compositionally biased region" description="Polar residues" evidence="3">
    <location>
        <begin position="312"/>
        <end position="327"/>
    </location>
</feature>
<accession>A0A420I2D2</accession>
<proteinExistence type="predicted"/>
<feature type="compositionally biased region" description="Low complexity" evidence="3">
    <location>
        <begin position="553"/>
        <end position="564"/>
    </location>
</feature>
<dbReference type="Gene3D" id="2.30.30.40">
    <property type="entry name" value="SH3 Domains"/>
    <property type="match status" value="1"/>
</dbReference>
<dbReference type="OrthoDB" id="207120at2759"/>
<evidence type="ECO:0000256" key="2">
    <source>
        <dbReference type="PROSITE-ProRule" id="PRU00192"/>
    </source>
</evidence>
<evidence type="ECO:0000259" key="4">
    <source>
        <dbReference type="PROSITE" id="PS50002"/>
    </source>
</evidence>
<keyword evidence="6" id="KW-1185">Reference proteome</keyword>
<sequence>MPSQVFKVMSIYEYVSQHDDDLHFSMGQIIDVTNEEDDEWYSGEYIDESGIKQEGIFPKNFVEKYETAAPPRPICANHPTKGTESTNASLDLLSAKLETPFTAENITVDPAPVTPPHRQSPPQKPSPKTNVLDSSPFTPVSKLNRSSPPSRLPSFEKPSPPPIFEKPASNSFKDRVAAFNKASSSVPGPFKPGSLASGDVSSFIKKPFIAPPPSKDAYIPLPRDHSISSKFARKEADQGLAKKESERQIKNEKFSFEPTDLKDLINTDVKPTSLKERIALLQKQQIEHAPRIADAAHKKEKVRRPVKKHVEPTTQAEVNEQKNSTSLEKTDLKGASRIKSLEEDETSIPDNRKSSDESPCPRTSSDDGNDVDAPRDSEDITGNGDKFKLHGSLKNNEDEQNTISQSGDFDAKNVVSTEQGDEEDDDQDGEDEENGEIEAEIKRKEELRARMAKMSGGMNMHAILGPLAGIPMPSVIIPKKKSNNPSHENDRKEESPILTPQKESFTAIPLPGMAQIKPQDERQNENSIVVLTPMSPQASPKIEGIDSNHNQVTSSQESSISTEGSPEEKSIPPIPKDIESNDDSIMPLTSVVDSDDEPLPQAQNLSPSTLYAPQDHNGQKKEQLSLQKPLHVDKESVVETDWTSPISPVNSSQNNRASILPPPIPSGINSFQIDSQKPMLQESSTTSRSPTYDQQTYSHVIPPQIPSEDSDDNMSNESHYEDDIAPKDHYIGISKAHNKYLKNDDDLHLNSLINPPNSAHSTQSETFRKNPPNPLQLASNKRLSIDMPRSAPPPPPSKVSSWEKTNEDFESQSNLMPNKRALSVPSSNATTPEYEKTEDDIYSASPPRSSYTMPERNPPPLPPRDSVAPYRDSIDIARSL</sequence>
<evidence type="ECO:0000313" key="6">
    <source>
        <dbReference type="Proteomes" id="UP000286134"/>
    </source>
</evidence>
<feature type="domain" description="SH3" evidence="4">
    <location>
        <begin position="3"/>
        <end position="67"/>
    </location>
</feature>
<dbReference type="AlphaFoldDB" id="A0A420I2D2"/>
<gene>
    <name evidence="5" type="ORF">OnM2_023056</name>
</gene>
<dbReference type="SMART" id="SM00326">
    <property type="entry name" value="SH3"/>
    <property type="match status" value="1"/>
</dbReference>
<feature type="compositionally biased region" description="Basic and acidic residues" evidence="3">
    <location>
        <begin position="285"/>
        <end position="297"/>
    </location>
</feature>
<dbReference type="SUPFAM" id="SSF50044">
    <property type="entry name" value="SH3-domain"/>
    <property type="match status" value="1"/>
</dbReference>
<dbReference type="EMBL" id="MCFK01002334">
    <property type="protein sequence ID" value="RKF63791.1"/>
    <property type="molecule type" value="Genomic_DNA"/>
</dbReference>
<evidence type="ECO:0000256" key="3">
    <source>
        <dbReference type="SAM" id="MobiDB-lite"/>
    </source>
</evidence>
<feature type="compositionally biased region" description="Polar residues" evidence="3">
    <location>
        <begin position="525"/>
        <end position="538"/>
    </location>
</feature>
<feature type="region of interest" description="Disordered" evidence="3">
    <location>
        <begin position="106"/>
        <end position="169"/>
    </location>
</feature>
<feature type="compositionally biased region" description="Basic residues" evidence="3">
    <location>
        <begin position="298"/>
        <end position="307"/>
    </location>
</feature>
<feature type="compositionally biased region" description="Polar residues" evidence="3">
    <location>
        <begin position="641"/>
        <end position="657"/>
    </location>
</feature>
<feature type="compositionally biased region" description="Low complexity" evidence="3">
    <location>
        <begin position="141"/>
        <end position="153"/>
    </location>
</feature>
<name>A0A420I2D2_9PEZI</name>
<dbReference type="InterPro" id="IPR036028">
    <property type="entry name" value="SH3-like_dom_sf"/>
</dbReference>
<comment type="caution">
    <text evidence="5">The sequence shown here is derived from an EMBL/GenBank/DDBJ whole genome shotgun (WGS) entry which is preliminary data.</text>
</comment>
<protein>
    <submittedName>
        <fullName evidence="5">Putative sh3 domain-containing protein</fullName>
    </submittedName>
</protein>
<feature type="region of interest" description="Disordered" evidence="3">
    <location>
        <begin position="285"/>
        <end position="443"/>
    </location>
</feature>
<dbReference type="PANTHER" id="PTHR46026">
    <property type="entry name" value="RHO-TYPE GUANINE NUCLEOTIDE EXCHANGE FACTOR, ISOFORM F"/>
    <property type="match status" value="1"/>
</dbReference>
<dbReference type="STRING" id="212602.A0A420I2D2"/>
<feature type="compositionally biased region" description="Pro residues" evidence="3">
    <location>
        <begin position="112"/>
        <end position="125"/>
    </location>
</feature>